<protein>
    <submittedName>
        <fullName evidence="1">2070_t:CDS:1</fullName>
    </submittedName>
</protein>
<evidence type="ECO:0000313" key="1">
    <source>
        <dbReference type="EMBL" id="CAG8817256.1"/>
    </source>
</evidence>
<proteinExistence type="predicted"/>
<gene>
    <name evidence="1" type="ORF">RPERSI_LOCUS24637</name>
</gene>
<organism evidence="1 2">
    <name type="scientific">Racocetra persica</name>
    <dbReference type="NCBI Taxonomy" id="160502"/>
    <lineage>
        <taxon>Eukaryota</taxon>
        <taxon>Fungi</taxon>
        <taxon>Fungi incertae sedis</taxon>
        <taxon>Mucoromycota</taxon>
        <taxon>Glomeromycotina</taxon>
        <taxon>Glomeromycetes</taxon>
        <taxon>Diversisporales</taxon>
        <taxon>Gigasporaceae</taxon>
        <taxon>Racocetra</taxon>
    </lineage>
</organism>
<sequence>NQDESNGDKLGNQDYSENNTHPKDFTAVDLNELDENVSNNRHAVLNEDKNLSTRSNNGSEKTIQIRIKSIFELWNFFISYLNTGLLQ</sequence>
<evidence type="ECO:0000313" key="2">
    <source>
        <dbReference type="Proteomes" id="UP000789920"/>
    </source>
</evidence>
<reference evidence="1" key="1">
    <citation type="submission" date="2021-06" db="EMBL/GenBank/DDBJ databases">
        <authorList>
            <person name="Kallberg Y."/>
            <person name="Tangrot J."/>
            <person name="Rosling A."/>
        </authorList>
    </citation>
    <scope>NUCLEOTIDE SEQUENCE</scope>
    <source>
        <strain evidence="1">MA461A</strain>
    </source>
</reference>
<accession>A0ACA9RZI1</accession>
<feature type="non-terminal residue" evidence="1">
    <location>
        <position position="1"/>
    </location>
</feature>
<name>A0ACA9RZI1_9GLOM</name>
<dbReference type="EMBL" id="CAJVQC010079602">
    <property type="protein sequence ID" value="CAG8817256.1"/>
    <property type="molecule type" value="Genomic_DNA"/>
</dbReference>
<feature type="non-terminal residue" evidence="1">
    <location>
        <position position="87"/>
    </location>
</feature>
<keyword evidence="2" id="KW-1185">Reference proteome</keyword>
<comment type="caution">
    <text evidence="1">The sequence shown here is derived from an EMBL/GenBank/DDBJ whole genome shotgun (WGS) entry which is preliminary data.</text>
</comment>
<dbReference type="Proteomes" id="UP000789920">
    <property type="component" value="Unassembled WGS sequence"/>
</dbReference>